<feature type="compositionally biased region" description="Basic and acidic residues" evidence="3">
    <location>
        <begin position="720"/>
        <end position="730"/>
    </location>
</feature>
<dbReference type="InterPro" id="IPR045063">
    <property type="entry name" value="Dynamin_N"/>
</dbReference>
<dbReference type="SUPFAM" id="SSF52540">
    <property type="entry name" value="P-loop containing nucleoside triphosphate hydrolases"/>
    <property type="match status" value="1"/>
</dbReference>
<organism evidence="6 7">
    <name type="scientific">Microdochium bolleyi</name>
    <dbReference type="NCBI Taxonomy" id="196109"/>
    <lineage>
        <taxon>Eukaryota</taxon>
        <taxon>Fungi</taxon>
        <taxon>Dikarya</taxon>
        <taxon>Ascomycota</taxon>
        <taxon>Pezizomycotina</taxon>
        <taxon>Sordariomycetes</taxon>
        <taxon>Xylariomycetidae</taxon>
        <taxon>Xylariales</taxon>
        <taxon>Microdochiaceae</taxon>
        <taxon>Microdochium</taxon>
    </lineage>
</organism>
<dbReference type="CDD" id="cd08771">
    <property type="entry name" value="DLP_1"/>
    <property type="match status" value="1"/>
</dbReference>
<gene>
    <name evidence="6" type="ORF">Micbo1qcDRAFT_215113</name>
</gene>
<dbReference type="Gene3D" id="3.40.50.300">
    <property type="entry name" value="P-loop containing nucleotide triphosphate hydrolases"/>
    <property type="match status" value="1"/>
</dbReference>
<dbReference type="AlphaFoldDB" id="A0A136ISF4"/>
<dbReference type="PROSITE" id="PS51718">
    <property type="entry name" value="G_DYNAMIN_2"/>
    <property type="match status" value="1"/>
</dbReference>
<feature type="domain" description="Dynamin-type G" evidence="5">
    <location>
        <begin position="36"/>
        <end position="314"/>
    </location>
</feature>
<dbReference type="GO" id="GO:0003924">
    <property type="term" value="F:GTPase activity"/>
    <property type="evidence" value="ECO:0007669"/>
    <property type="project" value="InterPro"/>
</dbReference>
<dbReference type="InterPro" id="IPR022812">
    <property type="entry name" value="Dynamin"/>
</dbReference>
<dbReference type="InParanoid" id="A0A136ISF4"/>
<evidence type="ECO:0000256" key="3">
    <source>
        <dbReference type="SAM" id="MobiDB-lite"/>
    </source>
</evidence>
<dbReference type="InterPro" id="IPR030381">
    <property type="entry name" value="G_DYNAMIN_dom"/>
</dbReference>
<evidence type="ECO:0000313" key="6">
    <source>
        <dbReference type="EMBL" id="KXJ87880.1"/>
    </source>
</evidence>
<reference evidence="6 7" key="1">
    <citation type="submission" date="2016-02" db="EMBL/GenBank/DDBJ databases">
        <title>Draft genome sequence of Microdochium bolleyi, a fungal endophyte of beachgrass.</title>
        <authorList>
            <consortium name="DOE Joint Genome Institute"/>
            <person name="David A.S."/>
            <person name="May G."/>
            <person name="Haridas S."/>
            <person name="Lim J."/>
            <person name="Wang M."/>
            <person name="Labutti K."/>
            <person name="Lipzen A."/>
            <person name="Barry K."/>
            <person name="Grigoriev I.V."/>
        </authorList>
    </citation>
    <scope>NUCLEOTIDE SEQUENCE [LARGE SCALE GENOMIC DNA]</scope>
    <source>
        <strain evidence="6 7">J235TASD1</strain>
    </source>
</reference>
<feature type="compositionally biased region" description="Basic residues" evidence="3">
    <location>
        <begin position="694"/>
        <end position="708"/>
    </location>
</feature>
<dbReference type="GO" id="GO:0000266">
    <property type="term" value="P:mitochondrial fission"/>
    <property type="evidence" value="ECO:0007669"/>
    <property type="project" value="TreeGrafter"/>
</dbReference>
<dbReference type="GO" id="GO:0048312">
    <property type="term" value="P:intracellular distribution of mitochondria"/>
    <property type="evidence" value="ECO:0007669"/>
    <property type="project" value="TreeGrafter"/>
</dbReference>
<dbReference type="SMART" id="SM00053">
    <property type="entry name" value="DYNc"/>
    <property type="match status" value="1"/>
</dbReference>
<dbReference type="Gene3D" id="1.20.120.1240">
    <property type="entry name" value="Dynamin, middle domain"/>
    <property type="match status" value="1"/>
</dbReference>
<dbReference type="InterPro" id="IPR003130">
    <property type="entry name" value="GED"/>
</dbReference>
<dbReference type="Pfam" id="PF01031">
    <property type="entry name" value="Dynamin_M"/>
    <property type="match status" value="1"/>
</dbReference>
<keyword evidence="6" id="KW-0378">Hydrolase</keyword>
<dbReference type="InterPro" id="IPR000375">
    <property type="entry name" value="Dynamin_stalk"/>
</dbReference>
<dbReference type="InterPro" id="IPR027417">
    <property type="entry name" value="P-loop_NTPase"/>
</dbReference>
<feature type="region of interest" description="Disordered" evidence="3">
    <location>
        <begin position="689"/>
        <end position="730"/>
    </location>
</feature>
<dbReference type="STRING" id="196109.A0A136ISF4"/>
<dbReference type="EMBL" id="KQ964260">
    <property type="protein sequence ID" value="KXJ87880.1"/>
    <property type="molecule type" value="Genomic_DNA"/>
</dbReference>
<dbReference type="InterPro" id="IPR020850">
    <property type="entry name" value="GED_dom"/>
</dbReference>
<dbReference type="GO" id="GO:0016020">
    <property type="term" value="C:membrane"/>
    <property type="evidence" value="ECO:0007669"/>
    <property type="project" value="TreeGrafter"/>
</dbReference>
<dbReference type="PANTHER" id="PTHR11566">
    <property type="entry name" value="DYNAMIN"/>
    <property type="match status" value="1"/>
</dbReference>
<dbReference type="OrthoDB" id="415706at2759"/>
<proteinExistence type="predicted"/>
<dbReference type="Pfam" id="PF02212">
    <property type="entry name" value="GED"/>
    <property type="match status" value="1"/>
</dbReference>
<keyword evidence="2" id="KW-0342">GTP-binding</keyword>
<dbReference type="GO" id="GO:0005525">
    <property type="term" value="F:GTP binding"/>
    <property type="evidence" value="ECO:0007669"/>
    <property type="project" value="InterPro"/>
</dbReference>
<dbReference type="GO" id="GO:0006897">
    <property type="term" value="P:endocytosis"/>
    <property type="evidence" value="ECO:0007669"/>
    <property type="project" value="TreeGrafter"/>
</dbReference>
<evidence type="ECO:0000259" key="4">
    <source>
        <dbReference type="PROSITE" id="PS51388"/>
    </source>
</evidence>
<dbReference type="PROSITE" id="PS51388">
    <property type="entry name" value="GED"/>
    <property type="match status" value="1"/>
</dbReference>
<evidence type="ECO:0000256" key="1">
    <source>
        <dbReference type="ARBA" id="ARBA00022741"/>
    </source>
</evidence>
<evidence type="ECO:0000313" key="7">
    <source>
        <dbReference type="Proteomes" id="UP000070501"/>
    </source>
</evidence>
<dbReference type="GO" id="GO:0008017">
    <property type="term" value="F:microtubule binding"/>
    <property type="evidence" value="ECO:0007669"/>
    <property type="project" value="TreeGrafter"/>
</dbReference>
<name>A0A136ISF4_9PEZI</name>
<evidence type="ECO:0000256" key="2">
    <source>
        <dbReference type="ARBA" id="ARBA00023134"/>
    </source>
</evidence>
<evidence type="ECO:0000259" key="5">
    <source>
        <dbReference type="PROSITE" id="PS51718"/>
    </source>
</evidence>
<sequence>MRGASPSLGALSELASEQKPLMDTIDELRRYQIDKIVNLPQIIVIGDQSSGKSSVLAAISRIQFPAKGTVCTRFAIELVLRTSHRPTLGAHVHRTDGSITELRAVADTDFDGGLLAKIIEDAGRKMRTPSGFSEDVLRVEICRPDVPHLTLIDLPGFYHSENEEQTAEGRLLVERLADKYMARSTSIILAIVAASNDMLLQSVLSKVRQHDKGGCRTMGIITKPDLLLLGDQGDMMVQLARNTHATHKLKLGWHVLRNRDGNQTAESDDKRDEIERTWLEKAPWNTLRTRDRGVAALRTKLSNILLRHIQESLPDLDANIQDKLDECERRLQGLGESRSEPSELRGFLSGIASRYHALCSHALEGNYSDTFFGGLFPEDEEDGRVRKLRALVRDMNRAFIYVLGRKGTRRRVRLAQAYNFDEPEAILVAEMAAELDLLASRNQGNELPGTSSDGLALTLFHDQIGPWEAIANFHVMHVASFAKVFVEKLLSHITVDGDEAPYLAIARHRVDPFFEERRKELKAKVQELLFHYRHGHPQPFDQEFQSLFADARGLHSTSAALDALKEKPWLLSEQGQAVLSENARWGEAREKSSSSSLDIIAKCQAYYQISIYSFVNNVIVLALENCLIRKLPSIITTAVVSKMSDDELRLLASESVGAQADRAELKKDIEMLSAAAKALRPYRLRSSFGESKRKENKKRKKRLGHSRHQYFPNLQDADQDIDRQENPRYS</sequence>
<feature type="domain" description="GED" evidence="4">
    <location>
        <begin position="596"/>
        <end position="687"/>
    </location>
</feature>
<dbReference type="GO" id="GO:0005739">
    <property type="term" value="C:mitochondrion"/>
    <property type="evidence" value="ECO:0007669"/>
    <property type="project" value="TreeGrafter"/>
</dbReference>
<dbReference type="PANTHER" id="PTHR11566:SF149">
    <property type="entry name" value="GTPASE, PUTATIVE (AFU_ORTHOLOGUE AFUA_6G11890)-RELATED"/>
    <property type="match status" value="1"/>
</dbReference>
<dbReference type="GO" id="GO:0005874">
    <property type="term" value="C:microtubule"/>
    <property type="evidence" value="ECO:0007669"/>
    <property type="project" value="TreeGrafter"/>
</dbReference>
<keyword evidence="1" id="KW-0547">Nucleotide-binding</keyword>
<dbReference type="GO" id="GO:0016559">
    <property type="term" value="P:peroxisome fission"/>
    <property type="evidence" value="ECO:0007669"/>
    <property type="project" value="TreeGrafter"/>
</dbReference>
<keyword evidence="7" id="KW-1185">Reference proteome</keyword>
<dbReference type="PRINTS" id="PR00195">
    <property type="entry name" value="DYNAMIN"/>
</dbReference>
<dbReference type="Proteomes" id="UP000070501">
    <property type="component" value="Unassembled WGS sequence"/>
</dbReference>
<accession>A0A136ISF4</accession>
<dbReference type="Pfam" id="PF00350">
    <property type="entry name" value="Dynamin_N"/>
    <property type="match status" value="1"/>
</dbReference>
<dbReference type="InterPro" id="IPR001401">
    <property type="entry name" value="Dynamin_GTPase"/>
</dbReference>
<protein>
    <submittedName>
        <fullName evidence="6">p-loop containing nucleoside triphosphate hydrolase protein</fullName>
    </submittedName>
</protein>